<gene>
    <name evidence="1" type="ORF">COM43_004660</name>
</gene>
<proteinExistence type="predicted"/>
<feature type="non-terminal residue" evidence="1">
    <location>
        <position position="1"/>
    </location>
</feature>
<accession>A0A6H2NSV9</accession>
<organism evidence="1">
    <name type="scientific">Wolbachia pipientis</name>
    <dbReference type="NCBI Taxonomy" id="955"/>
    <lineage>
        <taxon>Bacteria</taxon>
        <taxon>Pseudomonadati</taxon>
        <taxon>Pseudomonadota</taxon>
        <taxon>Alphaproteobacteria</taxon>
        <taxon>Rickettsiales</taxon>
        <taxon>Anaplasmataceae</taxon>
        <taxon>Wolbachieae</taxon>
        <taxon>Wolbachia</taxon>
    </lineage>
</organism>
<reference evidence="1" key="1">
    <citation type="submission" date="2019-07" db="EMBL/GenBank/DDBJ databases">
        <title>Genome assemblies of Wolbachia strains wAlbA and wAlbB in wild caught Aedes albopictus specimens.</title>
        <authorList>
            <person name="Kulkarni A."/>
            <person name="Yu W."/>
            <person name="Xue R.-D."/>
            <person name="Ma Y."/>
            <person name="Xu J."/>
        </authorList>
    </citation>
    <scope>NUCLEOTIDE SEQUENCE</scope>
    <source>
        <strain evidence="1">FL2016</strain>
    </source>
</reference>
<comment type="caution">
    <text evidence="1">The sequence shown here is derived from an EMBL/GenBank/DDBJ whole genome shotgun (WGS) entry which is preliminary data.</text>
</comment>
<evidence type="ECO:0000313" key="1">
    <source>
        <dbReference type="EMBL" id="TVS84773.1"/>
    </source>
</evidence>
<sequence>LERFSVTHHYKVEDFTNQKVIRFGLAKHYVHFESGLNSEQKDSIHEPENYILVLYRGVLTWHEHRHLNRSWKETQAICLIC</sequence>
<dbReference type="AlphaFoldDB" id="A0A6H2NSV9"/>
<dbReference type="Proteomes" id="UP000217566">
    <property type="component" value="Unassembled WGS sequence"/>
</dbReference>
<protein>
    <submittedName>
        <fullName evidence="1">Phage tail protein</fullName>
    </submittedName>
</protein>
<name>A0A6H2NSV9_WOLPI</name>
<dbReference type="EMBL" id="NWVK02000253">
    <property type="protein sequence ID" value="TVS84773.1"/>
    <property type="molecule type" value="Genomic_DNA"/>
</dbReference>